<feature type="compositionally biased region" description="Basic and acidic residues" evidence="1">
    <location>
        <begin position="342"/>
        <end position="383"/>
    </location>
</feature>
<keyword evidence="3" id="KW-1185">Reference proteome</keyword>
<feature type="compositionally biased region" description="Polar residues" evidence="1">
    <location>
        <begin position="233"/>
        <end position="244"/>
    </location>
</feature>
<feature type="compositionally biased region" description="Polar residues" evidence="1">
    <location>
        <begin position="257"/>
        <end position="266"/>
    </location>
</feature>
<dbReference type="OMA" id="MGPYPMS"/>
<feature type="region of interest" description="Disordered" evidence="1">
    <location>
        <begin position="219"/>
        <end position="291"/>
    </location>
</feature>
<organism evidence="2 3">
    <name type="scientific">Dothistroma septosporum (strain NZE10 / CBS 128990)</name>
    <name type="common">Red band needle blight fungus</name>
    <name type="synonym">Mycosphaerella pini</name>
    <dbReference type="NCBI Taxonomy" id="675120"/>
    <lineage>
        <taxon>Eukaryota</taxon>
        <taxon>Fungi</taxon>
        <taxon>Dikarya</taxon>
        <taxon>Ascomycota</taxon>
        <taxon>Pezizomycotina</taxon>
        <taxon>Dothideomycetes</taxon>
        <taxon>Dothideomycetidae</taxon>
        <taxon>Mycosphaerellales</taxon>
        <taxon>Mycosphaerellaceae</taxon>
        <taxon>Dothistroma</taxon>
    </lineage>
</organism>
<dbReference type="EMBL" id="KB446544">
    <property type="protein sequence ID" value="EME40329.1"/>
    <property type="molecule type" value="Genomic_DNA"/>
</dbReference>
<feature type="region of interest" description="Disordered" evidence="1">
    <location>
        <begin position="587"/>
        <end position="648"/>
    </location>
</feature>
<feature type="compositionally biased region" description="Polar residues" evidence="1">
    <location>
        <begin position="587"/>
        <end position="607"/>
    </location>
</feature>
<reference evidence="2 3" key="2">
    <citation type="journal article" date="2012" name="PLoS Pathog.">
        <title>Diverse lifestyles and strategies of plant pathogenesis encoded in the genomes of eighteen Dothideomycetes fungi.</title>
        <authorList>
            <person name="Ohm R.A."/>
            <person name="Feau N."/>
            <person name="Henrissat B."/>
            <person name="Schoch C.L."/>
            <person name="Horwitz B.A."/>
            <person name="Barry K.W."/>
            <person name="Condon B.J."/>
            <person name="Copeland A.C."/>
            <person name="Dhillon B."/>
            <person name="Glaser F."/>
            <person name="Hesse C.N."/>
            <person name="Kosti I."/>
            <person name="LaButti K."/>
            <person name="Lindquist E.A."/>
            <person name="Lucas S."/>
            <person name="Salamov A.A."/>
            <person name="Bradshaw R.E."/>
            <person name="Ciuffetti L."/>
            <person name="Hamelin R.C."/>
            <person name="Kema G.H.J."/>
            <person name="Lawrence C."/>
            <person name="Scott J.A."/>
            <person name="Spatafora J.W."/>
            <person name="Turgeon B.G."/>
            <person name="de Wit P.J.G.M."/>
            <person name="Zhong S."/>
            <person name="Goodwin S.B."/>
            <person name="Grigoriev I.V."/>
        </authorList>
    </citation>
    <scope>NUCLEOTIDE SEQUENCE [LARGE SCALE GENOMIC DNA]</scope>
    <source>
        <strain evidence="3">NZE10 / CBS 128990</strain>
    </source>
</reference>
<evidence type="ECO:0000313" key="2">
    <source>
        <dbReference type="EMBL" id="EME40329.1"/>
    </source>
</evidence>
<proteinExistence type="predicted"/>
<name>N1PDZ8_DOTSN</name>
<reference evidence="3" key="1">
    <citation type="journal article" date="2012" name="PLoS Genet.">
        <title>The genomes of the fungal plant pathogens Cladosporium fulvum and Dothistroma septosporum reveal adaptation to different hosts and lifestyles but also signatures of common ancestry.</title>
        <authorList>
            <person name="de Wit P.J.G.M."/>
            <person name="van der Burgt A."/>
            <person name="Oekmen B."/>
            <person name="Stergiopoulos I."/>
            <person name="Abd-Elsalam K.A."/>
            <person name="Aerts A.L."/>
            <person name="Bahkali A.H."/>
            <person name="Beenen H.G."/>
            <person name="Chettri P."/>
            <person name="Cox M.P."/>
            <person name="Datema E."/>
            <person name="de Vries R.P."/>
            <person name="Dhillon B."/>
            <person name="Ganley A.R."/>
            <person name="Griffiths S.A."/>
            <person name="Guo Y."/>
            <person name="Hamelin R.C."/>
            <person name="Henrissat B."/>
            <person name="Kabir M.S."/>
            <person name="Jashni M.K."/>
            <person name="Kema G."/>
            <person name="Klaubauf S."/>
            <person name="Lapidus A."/>
            <person name="Levasseur A."/>
            <person name="Lindquist E."/>
            <person name="Mehrabi R."/>
            <person name="Ohm R.A."/>
            <person name="Owen T.J."/>
            <person name="Salamov A."/>
            <person name="Schwelm A."/>
            <person name="Schijlen E."/>
            <person name="Sun H."/>
            <person name="van den Burg H.A."/>
            <person name="van Ham R.C.H.J."/>
            <person name="Zhang S."/>
            <person name="Goodwin S.B."/>
            <person name="Grigoriev I.V."/>
            <person name="Collemare J."/>
            <person name="Bradshaw R.E."/>
        </authorList>
    </citation>
    <scope>NUCLEOTIDE SEQUENCE [LARGE SCALE GENOMIC DNA]</scope>
    <source>
        <strain evidence="3">NZE10 / CBS 128990</strain>
    </source>
</reference>
<protein>
    <submittedName>
        <fullName evidence="2">Uncharacterized protein</fullName>
    </submittedName>
</protein>
<dbReference type="AlphaFoldDB" id="N1PDZ8"/>
<feature type="compositionally biased region" description="Polar residues" evidence="1">
    <location>
        <begin position="630"/>
        <end position="647"/>
    </location>
</feature>
<feature type="compositionally biased region" description="Low complexity" evidence="1">
    <location>
        <begin position="618"/>
        <end position="629"/>
    </location>
</feature>
<feature type="region of interest" description="Disordered" evidence="1">
    <location>
        <begin position="342"/>
        <end position="393"/>
    </location>
</feature>
<dbReference type="Proteomes" id="UP000016933">
    <property type="component" value="Unassembled WGS sequence"/>
</dbReference>
<feature type="compositionally biased region" description="Polar residues" evidence="1">
    <location>
        <begin position="197"/>
        <end position="206"/>
    </location>
</feature>
<accession>N1PDZ8</accession>
<feature type="compositionally biased region" description="Polar residues" evidence="1">
    <location>
        <begin position="702"/>
        <end position="724"/>
    </location>
</feature>
<feature type="region of interest" description="Disordered" evidence="1">
    <location>
        <begin position="183"/>
        <end position="206"/>
    </location>
</feature>
<dbReference type="HOGENOM" id="CLU_345462_0_0_1"/>
<gene>
    <name evidence="2" type="ORF">DOTSEDRAFT_28223</name>
</gene>
<evidence type="ECO:0000313" key="3">
    <source>
        <dbReference type="Proteomes" id="UP000016933"/>
    </source>
</evidence>
<sequence length="818" mass="92235">MAPAVARSFVNLDSNNITIFYPADSRSDTAIASRDEEIERQIREPGYAPTCFRIDNPQKEKVKIQEDGDSENDLKRKLCDFLGYDEHEYQAPSKTQRLQPPPHYAVAPDALSRRDSIQAAHQPSRQTDSELTPGFATEARHAASMQAARMPQSINNDRFRNAPASSLAPPNPAVVTRRLYTPVHTPQSHPQRHVSRDASQGTSMPSTFVARQQPLSEAQYATSMKAAAETRQHSSPRTTPSQISGGAWTPQRLPATTLVQNQSSKADGSPHMPGLSPPRIDSPQAAWSGHTLHPDFPHLSADKKYWVTNEVENKFMQPLPVIEPRRTTEQLQQAREQIEELKRRQAEHETRVRNRQEEERLKAERNAKTRAQEEARHREEARRKQAARRGRLSDAALAATYNFDLARSPHQISESAKQPRGPERTVVVQPDTTRKRSQDVAGSVRKVQQMHEPQHSHTVSVSQPLQAPSSYPVSRYATKTFVDGTPPQRRLTAAQLEMTPERKVVHNGPFRDQRLNVFFPVVLDAKGQEVQVPIGLSEAQILLLLTRTSWLHPMIHDGRPQDRRQRLQRYYATHRVAIDRWLQQLTPSPEGRTLSQQQKSPSAYRGTQSPVSRPPPQQQRSPSAYQQAQFRPSQSQEPLPVYQQQRASLAMPRQDLNSAPNLGIEQQQQGIGIPKSQYSKSKAAERTGATAVPSILPYPFQHSAQSPPLISQPVHSPPTQSSRPDPTAPGAKVGSNPVPVDIQQIVFDIKALPKTKEGLPVRKGLRAINRDYFTSGGIIVRRNKGEALLEWYRDDRLFTEEEWYWLRFTAPKRKAMEA</sequence>
<dbReference type="OrthoDB" id="10656293at2759"/>
<feature type="region of interest" description="Disordered" evidence="1">
    <location>
        <begin position="701"/>
        <end position="736"/>
    </location>
</feature>
<evidence type="ECO:0000256" key="1">
    <source>
        <dbReference type="SAM" id="MobiDB-lite"/>
    </source>
</evidence>
<feature type="region of interest" description="Disordered" evidence="1">
    <location>
        <begin position="408"/>
        <end position="443"/>
    </location>
</feature>